<feature type="signal peptide" evidence="1">
    <location>
        <begin position="1"/>
        <end position="23"/>
    </location>
</feature>
<evidence type="ECO:0000256" key="1">
    <source>
        <dbReference type="SAM" id="SignalP"/>
    </source>
</evidence>
<dbReference type="OrthoDB" id="1454156at2"/>
<dbReference type="AlphaFoldDB" id="A0A3E0DX22"/>
<keyword evidence="3" id="KW-1185">Reference proteome</keyword>
<reference evidence="2 3" key="1">
    <citation type="submission" date="2018-08" db="EMBL/GenBank/DDBJ databases">
        <title>Genomic Encyclopedia of Archaeal and Bacterial Type Strains, Phase II (KMG-II): from individual species to whole genera.</title>
        <authorList>
            <person name="Goeker M."/>
        </authorList>
    </citation>
    <scope>NUCLEOTIDE SEQUENCE [LARGE SCALE GENOMIC DNA]</scope>
    <source>
        <strain evidence="2 3">DSM 100880</strain>
    </source>
</reference>
<gene>
    <name evidence="2" type="ORF">C8P67_1364</name>
</gene>
<evidence type="ECO:0000313" key="3">
    <source>
        <dbReference type="Proteomes" id="UP000257136"/>
    </source>
</evidence>
<dbReference type="Proteomes" id="UP000257136">
    <property type="component" value="Unassembled WGS sequence"/>
</dbReference>
<evidence type="ECO:0000313" key="2">
    <source>
        <dbReference type="EMBL" id="REG88543.1"/>
    </source>
</evidence>
<proteinExistence type="predicted"/>
<dbReference type="RefSeq" id="WP_147298287.1">
    <property type="nucleotide sequence ID" value="NZ_QUNI01000036.1"/>
</dbReference>
<keyword evidence="1" id="KW-0732">Signal</keyword>
<accession>A0A3E0DX22</accession>
<protein>
    <submittedName>
        <fullName evidence="2">Uncharacterized protein</fullName>
    </submittedName>
</protein>
<organism evidence="2 3">
    <name type="scientific">Flavobacterium aquicola</name>
    <dbReference type="NCBI Taxonomy" id="1682742"/>
    <lineage>
        <taxon>Bacteria</taxon>
        <taxon>Pseudomonadati</taxon>
        <taxon>Bacteroidota</taxon>
        <taxon>Flavobacteriia</taxon>
        <taxon>Flavobacteriales</taxon>
        <taxon>Flavobacteriaceae</taxon>
        <taxon>Flavobacterium</taxon>
    </lineage>
</organism>
<dbReference type="EMBL" id="QUNI01000036">
    <property type="protein sequence ID" value="REG88543.1"/>
    <property type="molecule type" value="Genomic_DNA"/>
</dbReference>
<sequence>MKKISLILLILVPFFCYPQFEKANNEMIKETNPDFENYENLLLQATDYILSSTLDVKKPEFIGASKIVAFWMDRDTWFAIPIGTKFHQTLSKDKNQKFLNIISMINYILHQKESNQRLLKNKLIKGQIYKDQEDVREVQLEGAKIFLTYAIKPENKITLSTETQIYLEAYKNGTLKEELLKN</sequence>
<feature type="chain" id="PRO_5017795612" evidence="1">
    <location>
        <begin position="24"/>
        <end position="182"/>
    </location>
</feature>
<comment type="caution">
    <text evidence="2">The sequence shown here is derived from an EMBL/GenBank/DDBJ whole genome shotgun (WGS) entry which is preliminary data.</text>
</comment>
<name>A0A3E0DX22_9FLAO</name>